<gene>
    <name evidence="1" type="ORF">ACE5IX_01955</name>
</gene>
<reference evidence="1 2" key="1">
    <citation type="submission" date="2024-09" db="EMBL/GenBank/DDBJ databases">
        <title>Taxonomic and Genotyping Characterization of Leptospira Strains isolated from Multiple Sources in Colombia highlights the importance of intermediate species.</title>
        <authorList>
            <person name="Torres Higuera L."/>
            <person name="Rojas Tapias D."/>
            <person name="Jimenez Velasquez S."/>
            <person name="Renjifo Ibanez C."/>
        </authorList>
    </citation>
    <scope>NUCLEOTIDE SEQUENCE [LARGE SCALE GENOMIC DNA]</scope>
    <source>
        <strain evidence="1 2">Lep080</strain>
    </source>
</reference>
<evidence type="ECO:0000313" key="2">
    <source>
        <dbReference type="Proteomes" id="UP001580391"/>
    </source>
</evidence>
<dbReference type="EMBL" id="JBHILJ010000001">
    <property type="protein sequence ID" value="MFB5735256.1"/>
    <property type="molecule type" value="Genomic_DNA"/>
</dbReference>
<proteinExistence type="predicted"/>
<name>A0ABV5BIW6_9LEPT</name>
<protein>
    <submittedName>
        <fullName evidence="1">Uncharacterized protein</fullName>
    </submittedName>
</protein>
<evidence type="ECO:0000313" key="1">
    <source>
        <dbReference type="EMBL" id="MFB5735256.1"/>
    </source>
</evidence>
<dbReference type="RefSeq" id="WP_135597929.1">
    <property type="nucleotide sequence ID" value="NZ_JBHILI010000001.1"/>
</dbReference>
<accession>A0ABV5BIW6</accession>
<sequence length="208" mass="24332">MKKQTIEEKYKKLYKDLNFERAGLFRLLRDMLGSGNVVYPGSGIHITPSFYFRSVTYVDSRDEVEEFFSDPSLIRSVIDSEKNYREVPEIRFFQKDYLLPDFQIEGEFQLLLCLHAPYCFPNFRKNLPVGAHYLTNDFQGSARSALDCGDLKLKHRIRYSPKGYQILNDEIESESKNSDKKKKSSGLNRKNDGMEISDRDDYFLFSVI</sequence>
<dbReference type="Proteomes" id="UP001580391">
    <property type="component" value="Unassembled WGS sequence"/>
</dbReference>
<comment type="caution">
    <text evidence="1">The sequence shown here is derived from an EMBL/GenBank/DDBJ whole genome shotgun (WGS) entry which is preliminary data.</text>
</comment>
<keyword evidence="2" id="KW-1185">Reference proteome</keyword>
<organism evidence="1 2">
    <name type="scientific">Leptospira wolffii</name>
    <dbReference type="NCBI Taxonomy" id="409998"/>
    <lineage>
        <taxon>Bacteria</taxon>
        <taxon>Pseudomonadati</taxon>
        <taxon>Spirochaetota</taxon>
        <taxon>Spirochaetia</taxon>
        <taxon>Leptospirales</taxon>
        <taxon>Leptospiraceae</taxon>
        <taxon>Leptospira</taxon>
    </lineage>
</organism>